<gene>
    <name evidence="6" type="ORF">TBK1r_04020</name>
</gene>
<feature type="transmembrane region" description="Helical" evidence="5">
    <location>
        <begin position="232"/>
        <end position="253"/>
    </location>
</feature>
<evidence type="ECO:0000313" key="6">
    <source>
        <dbReference type="EMBL" id="QDV81484.1"/>
    </source>
</evidence>
<evidence type="ECO:0000256" key="3">
    <source>
        <dbReference type="ARBA" id="ARBA00022989"/>
    </source>
</evidence>
<feature type="transmembrane region" description="Helical" evidence="5">
    <location>
        <begin position="273"/>
        <end position="294"/>
    </location>
</feature>
<dbReference type="InterPro" id="IPR052556">
    <property type="entry name" value="PolySynth_Transporter"/>
</dbReference>
<evidence type="ECO:0000256" key="4">
    <source>
        <dbReference type="ARBA" id="ARBA00023136"/>
    </source>
</evidence>
<organism evidence="6 7">
    <name type="scientific">Stieleria magnilauensis</name>
    <dbReference type="NCBI Taxonomy" id="2527963"/>
    <lineage>
        <taxon>Bacteria</taxon>
        <taxon>Pseudomonadati</taxon>
        <taxon>Planctomycetota</taxon>
        <taxon>Planctomycetia</taxon>
        <taxon>Pirellulales</taxon>
        <taxon>Pirellulaceae</taxon>
        <taxon>Stieleria</taxon>
    </lineage>
</organism>
<feature type="transmembrane region" description="Helical" evidence="5">
    <location>
        <begin position="314"/>
        <end position="335"/>
    </location>
</feature>
<keyword evidence="4 5" id="KW-0472">Membrane</keyword>
<dbReference type="Pfam" id="PF01943">
    <property type="entry name" value="Polysacc_synt"/>
    <property type="match status" value="1"/>
</dbReference>
<feature type="transmembrane region" description="Helical" evidence="5">
    <location>
        <begin position="188"/>
        <end position="211"/>
    </location>
</feature>
<feature type="transmembrane region" description="Helical" evidence="5">
    <location>
        <begin position="400"/>
        <end position="421"/>
    </location>
</feature>
<feature type="transmembrane region" description="Helical" evidence="5">
    <location>
        <begin position="94"/>
        <end position="118"/>
    </location>
</feature>
<dbReference type="EMBL" id="CP036432">
    <property type="protein sequence ID" value="QDV81484.1"/>
    <property type="molecule type" value="Genomic_DNA"/>
</dbReference>
<dbReference type="PANTHER" id="PTHR43424">
    <property type="entry name" value="LOCUS PUTATIVE PROTEIN 1-RELATED"/>
    <property type="match status" value="1"/>
</dbReference>
<dbReference type="RefSeq" id="WP_145207278.1">
    <property type="nucleotide sequence ID" value="NZ_CP036432.1"/>
</dbReference>
<evidence type="ECO:0000313" key="7">
    <source>
        <dbReference type="Proteomes" id="UP000318081"/>
    </source>
</evidence>
<feature type="transmembrane region" description="Helical" evidence="5">
    <location>
        <begin position="341"/>
        <end position="361"/>
    </location>
</feature>
<sequence>MNRFQQWRLRGSAWGTPHRKKLAENLFWLTADKGVRIFHGIFIAAVVARYLGPADYGLIAVAASFLAIITPLITLGFDSVVVREFVTSEDRSRLFWTVFAARLLFGVLSYAVLCVLILTHLLPTESRTEAIVLLIGCMPLTTLAFDVPRLIFQSEVREKWVVWIANAALAVAAIVKLILVAVEADVTSFAAVNACAVSVTVVATMASARMLGILPKLVHPHWQTFLKLTRECWPLILSGLSIALYMNVDVVMLRLLEDPEVVGIYSVAARLSTFWFFIPMALAQTLFPGLTRAYAEDQSQYKVALFRYLRLNTLAGYATVVLAEMFVPPLIYLLFGSQYVESVPCFRLHALAILFVFLGVARAQHLNLEKLHIYGMWATVVGGIINILLNFALIPVLSAAGAAAATVLSFAISAFVMSFVFERTRWFAKLQWLTLRKPWKMNPSSEE</sequence>
<feature type="transmembrane region" description="Helical" evidence="5">
    <location>
        <begin position="58"/>
        <end position="82"/>
    </location>
</feature>
<dbReference type="Proteomes" id="UP000318081">
    <property type="component" value="Chromosome"/>
</dbReference>
<name>A0ABX5XHY4_9BACT</name>
<feature type="transmembrane region" description="Helical" evidence="5">
    <location>
        <begin position="160"/>
        <end position="182"/>
    </location>
</feature>
<keyword evidence="7" id="KW-1185">Reference proteome</keyword>
<comment type="subcellular location">
    <subcellularLocation>
        <location evidence="1">Membrane</location>
        <topology evidence="1">Multi-pass membrane protein</topology>
    </subcellularLocation>
</comment>
<dbReference type="InterPro" id="IPR002797">
    <property type="entry name" value="Polysacc_synth"/>
</dbReference>
<feature type="transmembrane region" description="Helical" evidence="5">
    <location>
        <begin position="35"/>
        <end position="52"/>
    </location>
</feature>
<accession>A0ABX5XHY4</accession>
<evidence type="ECO:0000256" key="2">
    <source>
        <dbReference type="ARBA" id="ARBA00022692"/>
    </source>
</evidence>
<feature type="transmembrane region" description="Helical" evidence="5">
    <location>
        <begin position="373"/>
        <end position="394"/>
    </location>
</feature>
<keyword evidence="3 5" id="KW-1133">Transmembrane helix</keyword>
<protein>
    <submittedName>
        <fullName evidence="6">Polysaccharide biosynthesis protein</fullName>
    </submittedName>
</protein>
<feature type="transmembrane region" description="Helical" evidence="5">
    <location>
        <begin position="130"/>
        <end position="148"/>
    </location>
</feature>
<dbReference type="PANTHER" id="PTHR43424:SF1">
    <property type="entry name" value="LOCUS PUTATIVE PROTEIN 1-RELATED"/>
    <property type="match status" value="1"/>
</dbReference>
<evidence type="ECO:0000256" key="5">
    <source>
        <dbReference type="SAM" id="Phobius"/>
    </source>
</evidence>
<dbReference type="CDD" id="cd13128">
    <property type="entry name" value="MATE_Wzx_like"/>
    <property type="match status" value="1"/>
</dbReference>
<proteinExistence type="predicted"/>
<reference evidence="6 7" key="1">
    <citation type="submission" date="2019-02" db="EMBL/GenBank/DDBJ databases">
        <title>Deep-cultivation of Planctomycetes and their phenomic and genomic characterization uncovers novel biology.</title>
        <authorList>
            <person name="Wiegand S."/>
            <person name="Jogler M."/>
            <person name="Boedeker C."/>
            <person name="Pinto D."/>
            <person name="Vollmers J."/>
            <person name="Rivas-Marin E."/>
            <person name="Kohn T."/>
            <person name="Peeters S.H."/>
            <person name="Heuer A."/>
            <person name="Rast P."/>
            <person name="Oberbeckmann S."/>
            <person name="Bunk B."/>
            <person name="Jeske O."/>
            <person name="Meyerdierks A."/>
            <person name="Storesund J.E."/>
            <person name="Kallscheuer N."/>
            <person name="Luecker S."/>
            <person name="Lage O.M."/>
            <person name="Pohl T."/>
            <person name="Merkel B.J."/>
            <person name="Hornburger P."/>
            <person name="Mueller R.-W."/>
            <person name="Bruemmer F."/>
            <person name="Labrenz M."/>
            <person name="Spormann A.M."/>
            <person name="Op den Camp H."/>
            <person name="Overmann J."/>
            <person name="Amann R."/>
            <person name="Jetten M.S.M."/>
            <person name="Mascher T."/>
            <person name="Medema M.H."/>
            <person name="Devos D.P."/>
            <person name="Kaster A.-K."/>
            <person name="Ovreas L."/>
            <person name="Rohde M."/>
            <person name="Galperin M.Y."/>
            <person name="Jogler C."/>
        </authorList>
    </citation>
    <scope>NUCLEOTIDE SEQUENCE [LARGE SCALE GENOMIC DNA]</scope>
    <source>
        <strain evidence="6 7">TBK1r</strain>
    </source>
</reference>
<keyword evidence="2 5" id="KW-0812">Transmembrane</keyword>
<evidence type="ECO:0000256" key="1">
    <source>
        <dbReference type="ARBA" id="ARBA00004141"/>
    </source>
</evidence>